<gene>
    <name evidence="1" type="ORF">BN12_40056</name>
</gene>
<reference evidence="1 2" key="1">
    <citation type="journal article" date="2013" name="ISME J.">
        <title>A metabolic model for members of the genus Tetrasphaera involved in enhanced biological phosphorus removal.</title>
        <authorList>
            <person name="Kristiansen R."/>
            <person name="Nguyen H.T.T."/>
            <person name="Saunders A.M."/>
            <person name="Nielsen J.L."/>
            <person name="Wimmer R."/>
            <person name="Le V.Q."/>
            <person name="McIlroy S.J."/>
            <person name="Petrovski S."/>
            <person name="Seviour R.J."/>
            <person name="Calteau A."/>
            <person name="Nielsen K.L."/>
            <person name="Nielsen P.H."/>
        </authorList>
    </citation>
    <scope>NUCLEOTIDE SEQUENCE [LARGE SCALE GENOMIC DNA]</scope>
    <source>
        <strain evidence="1 2">T1-X7</strain>
    </source>
</reference>
<protein>
    <submittedName>
        <fullName evidence="1">Uncharacterized protein</fullName>
    </submittedName>
</protein>
<organism evidence="1 2">
    <name type="scientific">Nostocoides japonicum T1-X7</name>
    <dbReference type="NCBI Taxonomy" id="1194083"/>
    <lineage>
        <taxon>Bacteria</taxon>
        <taxon>Bacillati</taxon>
        <taxon>Actinomycetota</taxon>
        <taxon>Actinomycetes</taxon>
        <taxon>Micrococcales</taxon>
        <taxon>Intrasporangiaceae</taxon>
        <taxon>Nostocoides</taxon>
    </lineage>
</organism>
<comment type="caution">
    <text evidence="1">The sequence shown here is derived from an EMBL/GenBank/DDBJ whole genome shotgun (WGS) entry which is preliminary data.</text>
</comment>
<dbReference type="Proteomes" id="UP000035721">
    <property type="component" value="Unassembled WGS sequence"/>
</dbReference>
<dbReference type="AlphaFoldDB" id="A0A077LZR1"/>
<keyword evidence="2" id="KW-1185">Reference proteome</keyword>
<evidence type="ECO:0000313" key="2">
    <source>
        <dbReference type="Proteomes" id="UP000035721"/>
    </source>
</evidence>
<name>A0A077LZR1_9MICO</name>
<dbReference type="EMBL" id="CAJB01000334">
    <property type="protein sequence ID" value="CCH79086.1"/>
    <property type="molecule type" value="Genomic_DNA"/>
</dbReference>
<proteinExistence type="predicted"/>
<dbReference type="STRING" id="1194083.BN12_40056"/>
<accession>A0A077LZR1</accession>
<sequence>MATPEEFAAECGAAARGLRRVPSALRRALAAEVKTEVAVPLAAKVAGAAAGPWARVLSAGVKARASADPQIVVGGASPRLSGGAGPRQVVFGTEFGGGKRITTVHRTDRHRGYFRRSTRQFGTHQRPFVFKTVSNNMDWVLDRYADIVTDVLDEGVPGG</sequence>
<evidence type="ECO:0000313" key="1">
    <source>
        <dbReference type="EMBL" id="CCH79086.1"/>
    </source>
</evidence>
<dbReference type="RefSeq" id="WP_157635289.1">
    <property type="nucleotide sequence ID" value="NZ_HF570958.1"/>
</dbReference>